<dbReference type="OrthoDB" id="5296287at2759"/>
<reference evidence="12" key="1">
    <citation type="submission" date="2021-08" db="EMBL/GenBank/DDBJ databases">
        <title>WGS assembly of Ceratopteris richardii.</title>
        <authorList>
            <person name="Marchant D.B."/>
            <person name="Chen G."/>
            <person name="Jenkins J."/>
            <person name="Shu S."/>
            <person name="Leebens-Mack J."/>
            <person name="Grimwood J."/>
            <person name="Schmutz J."/>
            <person name="Soltis P."/>
            <person name="Soltis D."/>
            <person name="Chen Z.-H."/>
        </authorList>
    </citation>
    <scope>NUCLEOTIDE SEQUENCE</scope>
    <source>
        <strain evidence="12">Whitten #5841</strain>
        <tissue evidence="12">Leaf</tissue>
    </source>
</reference>
<proteinExistence type="inferred from homology"/>
<evidence type="ECO:0000256" key="2">
    <source>
        <dbReference type="ARBA" id="ARBA00010992"/>
    </source>
</evidence>
<comment type="subcellular location">
    <subcellularLocation>
        <location evidence="1">Membrane</location>
        <topology evidence="1">Multi-pass membrane protein</topology>
    </subcellularLocation>
</comment>
<dbReference type="InterPro" id="IPR036259">
    <property type="entry name" value="MFS_trans_sf"/>
</dbReference>
<dbReference type="GO" id="GO:0016020">
    <property type="term" value="C:membrane"/>
    <property type="evidence" value="ECO:0007669"/>
    <property type="project" value="UniProtKB-SubCell"/>
</dbReference>
<dbReference type="SUPFAM" id="SSF103473">
    <property type="entry name" value="MFS general substrate transporter"/>
    <property type="match status" value="1"/>
</dbReference>
<evidence type="ECO:0000313" key="12">
    <source>
        <dbReference type="EMBL" id="KAH7445679.1"/>
    </source>
</evidence>
<sequence length="521" mass="57007">MAHSPRITLYVIFTCMLAGAGGLVYGYDLVAAGGISAMDDFLVKFFPNVYKSRNAFHQGNYCRYDNQVFQLFSSSLYIAALLTSFVAGSLTRKLGHRSSMRTAGALFIAGTILGTFAHNLPILIIGRLLLGCGLGFSNQAIPLYISEIAPARYRGTLNMFFGISIGLGIFAGNLVSYLASSVRPSGWRITQAMTSFPAFTITLAGFALADTPTFLIRTNKHEQALQVLRKLRGHNDVMAEFEDLLKATQIAEQVEAQNSYRALFRKRNAPQFMMAILFPLFQQFSGNDAIVFYGPFLFRAAGLGERASLFSTLFTGISVLAGSVISIFSIDKAGRKTLLLLSTLIMLFCMVAAGTIFAVGIKGAVTRLSGAASGFELATVCLYLASFSASWGPLAWIIPSEILSQNIRSAGQSVTVFTNMLFKFVIAQTFLSMLCSFKFATFFFFAGWLFLMAIFALLFVPETKAIPIDEMVDRVWGTHWFWRYFVTAPQKAGGPRLASVEMKPSFEPPIAAPITVHPGDL</sequence>
<evidence type="ECO:0000313" key="13">
    <source>
        <dbReference type="Proteomes" id="UP000825935"/>
    </source>
</evidence>
<accession>A0A8T2VMK9</accession>
<dbReference type="InterPro" id="IPR003663">
    <property type="entry name" value="Sugar/inositol_transpt"/>
</dbReference>
<dbReference type="GO" id="GO:0015293">
    <property type="term" value="F:symporter activity"/>
    <property type="evidence" value="ECO:0007669"/>
    <property type="project" value="UniProtKB-KW"/>
</dbReference>
<evidence type="ECO:0000256" key="6">
    <source>
        <dbReference type="ARBA" id="ARBA00022847"/>
    </source>
</evidence>
<keyword evidence="5 10" id="KW-0812">Transmembrane</keyword>
<dbReference type="InterPro" id="IPR044778">
    <property type="entry name" value="MFS_STP/MST-like_plant"/>
</dbReference>
<feature type="transmembrane region" description="Helical" evidence="10">
    <location>
        <begin position="437"/>
        <end position="460"/>
    </location>
</feature>
<dbReference type="FunFam" id="1.20.1250.20:FF:000002">
    <property type="entry name" value="Sugar transport protein 13"/>
    <property type="match status" value="1"/>
</dbReference>
<keyword evidence="13" id="KW-1185">Reference proteome</keyword>
<evidence type="ECO:0000256" key="8">
    <source>
        <dbReference type="ARBA" id="ARBA00023136"/>
    </source>
</evidence>
<evidence type="ECO:0000256" key="4">
    <source>
        <dbReference type="ARBA" id="ARBA00022597"/>
    </source>
</evidence>
<dbReference type="InterPro" id="IPR005828">
    <property type="entry name" value="MFS_sugar_transport-like"/>
</dbReference>
<keyword evidence="4" id="KW-0762">Sugar transport</keyword>
<feature type="transmembrane region" description="Helical" evidence="10">
    <location>
        <begin position="377"/>
        <end position="398"/>
    </location>
</feature>
<keyword evidence="3 9" id="KW-0813">Transport</keyword>
<dbReference type="Proteomes" id="UP000825935">
    <property type="component" value="Chromosome 1"/>
</dbReference>
<dbReference type="PROSITE" id="PS50850">
    <property type="entry name" value="MFS"/>
    <property type="match status" value="1"/>
</dbReference>
<feature type="transmembrane region" description="Helical" evidence="10">
    <location>
        <begin position="102"/>
        <end position="118"/>
    </location>
</feature>
<dbReference type="PANTHER" id="PTHR23500:SF357">
    <property type="entry name" value="IP12678P"/>
    <property type="match status" value="1"/>
</dbReference>
<feature type="transmembrane region" description="Helical" evidence="10">
    <location>
        <begin position="272"/>
        <end position="296"/>
    </location>
</feature>
<feature type="transmembrane region" description="Helical" evidence="10">
    <location>
        <begin position="410"/>
        <end position="431"/>
    </location>
</feature>
<feature type="transmembrane region" description="Helical" evidence="10">
    <location>
        <begin position="68"/>
        <end position="90"/>
    </location>
</feature>
<name>A0A8T2VMK9_CERRI</name>
<dbReference type="Pfam" id="PF00083">
    <property type="entry name" value="Sugar_tr"/>
    <property type="match status" value="1"/>
</dbReference>
<evidence type="ECO:0000256" key="9">
    <source>
        <dbReference type="RuleBase" id="RU003346"/>
    </source>
</evidence>
<keyword evidence="8 10" id="KW-0472">Membrane</keyword>
<dbReference type="InterPro" id="IPR045262">
    <property type="entry name" value="STP/PLT_plant"/>
</dbReference>
<keyword evidence="7 10" id="KW-1133">Transmembrane helix</keyword>
<dbReference type="InterPro" id="IPR020846">
    <property type="entry name" value="MFS_dom"/>
</dbReference>
<dbReference type="PRINTS" id="PR00171">
    <property type="entry name" value="SUGRTRNSPORT"/>
</dbReference>
<dbReference type="CDD" id="cd17361">
    <property type="entry name" value="MFS_STP"/>
    <property type="match status" value="1"/>
</dbReference>
<dbReference type="NCBIfam" id="TIGR00879">
    <property type="entry name" value="SP"/>
    <property type="match status" value="1"/>
</dbReference>
<dbReference type="EMBL" id="CM035406">
    <property type="protein sequence ID" value="KAH7445679.1"/>
    <property type="molecule type" value="Genomic_DNA"/>
</dbReference>
<comment type="caution">
    <text evidence="12">The sequence shown here is derived from an EMBL/GenBank/DDBJ whole genome shotgun (WGS) entry which is preliminary data.</text>
</comment>
<comment type="similarity">
    <text evidence="2 9">Belongs to the major facilitator superfamily. Sugar transporter (TC 2.A.1.1) family.</text>
</comment>
<dbReference type="Gene3D" id="1.20.1250.20">
    <property type="entry name" value="MFS general substrate transporter like domains"/>
    <property type="match status" value="1"/>
</dbReference>
<dbReference type="GO" id="GO:0015145">
    <property type="term" value="F:monosaccharide transmembrane transporter activity"/>
    <property type="evidence" value="ECO:0007669"/>
    <property type="project" value="InterPro"/>
</dbReference>
<evidence type="ECO:0000256" key="3">
    <source>
        <dbReference type="ARBA" id="ARBA00022448"/>
    </source>
</evidence>
<evidence type="ECO:0000259" key="11">
    <source>
        <dbReference type="PROSITE" id="PS50850"/>
    </source>
</evidence>
<organism evidence="12 13">
    <name type="scientific">Ceratopteris richardii</name>
    <name type="common">Triangle waterfern</name>
    <dbReference type="NCBI Taxonomy" id="49495"/>
    <lineage>
        <taxon>Eukaryota</taxon>
        <taxon>Viridiplantae</taxon>
        <taxon>Streptophyta</taxon>
        <taxon>Embryophyta</taxon>
        <taxon>Tracheophyta</taxon>
        <taxon>Polypodiopsida</taxon>
        <taxon>Polypodiidae</taxon>
        <taxon>Polypodiales</taxon>
        <taxon>Pteridineae</taxon>
        <taxon>Pteridaceae</taxon>
        <taxon>Parkerioideae</taxon>
        <taxon>Ceratopteris</taxon>
    </lineage>
</organism>
<evidence type="ECO:0000256" key="5">
    <source>
        <dbReference type="ARBA" id="ARBA00022692"/>
    </source>
</evidence>
<feature type="transmembrane region" description="Helical" evidence="10">
    <location>
        <begin position="308"/>
        <end position="330"/>
    </location>
</feature>
<dbReference type="InterPro" id="IPR005829">
    <property type="entry name" value="Sugar_transporter_CS"/>
</dbReference>
<gene>
    <name evidence="12" type="ORF">KP509_01G020100</name>
</gene>
<dbReference type="PANTHER" id="PTHR23500">
    <property type="entry name" value="SOLUTE CARRIER FAMILY 2, FACILITATED GLUCOSE TRANSPORTER"/>
    <property type="match status" value="1"/>
</dbReference>
<protein>
    <recommendedName>
        <fullName evidence="11">Major facilitator superfamily (MFS) profile domain-containing protein</fullName>
    </recommendedName>
</protein>
<feature type="domain" description="Major facilitator superfamily (MFS) profile" evidence="11">
    <location>
        <begin position="14"/>
        <end position="464"/>
    </location>
</feature>
<keyword evidence="6" id="KW-0769">Symport</keyword>
<dbReference type="AlphaFoldDB" id="A0A8T2VMK9"/>
<evidence type="ECO:0000256" key="1">
    <source>
        <dbReference type="ARBA" id="ARBA00004141"/>
    </source>
</evidence>
<feature type="transmembrane region" description="Helical" evidence="10">
    <location>
        <begin position="7"/>
        <end position="27"/>
    </location>
</feature>
<dbReference type="PROSITE" id="PS00216">
    <property type="entry name" value="SUGAR_TRANSPORT_1"/>
    <property type="match status" value="1"/>
</dbReference>
<feature type="transmembrane region" description="Helical" evidence="10">
    <location>
        <begin position="337"/>
        <end position="365"/>
    </location>
</feature>
<feature type="transmembrane region" description="Helical" evidence="10">
    <location>
        <begin position="157"/>
        <end position="178"/>
    </location>
</feature>
<evidence type="ECO:0000256" key="7">
    <source>
        <dbReference type="ARBA" id="ARBA00022989"/>
    </source>
</evidence>
<evidence type="ECO:0000256" key="10">
    <source>
        <dbReference type="SAM" id="Phobius"/>
    </source>
</evidence>